<keyword evidence="1" id="KW-0812">Transmembrane</keyword>
<sequence>PADLRVECVNIYIFAMTYNFAPQPIKFDINLHKVFCMYSIIIPGYIYYKLIIIEVCAVIAPISSFFSPDGYDF</sequence>
<evidence type="ECO:0000256" key="1">
    <source>
        <dbReference type="SAM" id="Phobius"/>
    </source>
</evidence>
<accession>A0A0B6XUR6</accession>
<name>A0A0B6XUR6_9EUPU</name>
<feature type="transmembrane region" description="Helical" evidence="1">
    <location>
        <begin position="46"/>
        <end position="66"/>
    </location>
</feature>
<keyword evidence="1" id="KW-0472">Membrane</keyword>
<dbReference type="AlphaFoldDB" id="A0A0B6XUR6"/>
<gene>
    <name evidence="2" type="primary">ORF1861</name>
</gene>
<organism evidence="2">
    <name type="scientific">Arion vulgaris</name>
    <dbReference type="NCBI Taxonomy" id="1028688"/>
    <lineage>
        <taxon>Eukaryota</taxon>
        <taxon>Metazoa</taxon>
        <taxon>Spiralia</taxon>
        <taxon>Lophotrochozoa</taxon>
        <taxon>Mollusca</taxon>
        <taxon>Gastropoda</taxon>
        <taxon>Heterobranchia</taxon>
        <taxon>Euthyneura</taxon>
        <taxon>Panpulmonata</taxon>
        <taxon>Eupulmonata</taxon>
        <taxon>Stylommatophora</taxon>
        <taxon>Helicina</taxon>
        <taxon>Arionoidea</taxon>
        <taxon>Arionidae</taxon>
        <taxon>Arion</taxon>
    </lineage>
</organism>
<keyword evidence="1" id="KW-1133">Transmembrane helix</keyword>
<evidence type="ECO:0000313" key="2">
    <source>
        <dbReference type="EMBL" id="CEK47653.1"/>
    </source>
</evidence>
<reference evidence="2" key="1">
    <citation type="submission" date="2014-12" db="EMBL/GenBank/DDBJ databases">
        <title>Insight into the proteome of Arion vulgaris.</title>
        <authorList>
            <person name="Aradska J."/>
            <person name="Bulat T."/>
            <person name="Smidak R."/>
            <person name="Sarate P."/>
            <person name="Gangsoo J."/>
            <person name="Sialana F."/>
            <person name="Bilban M."/>
            <person name="Lubec G."/>
        </authorList>
    </citation>
    <scope>NUCLEOTIDE SEQUENCE</scope>
    <source>
        <tissue evidence="2">Skin</tissue>
    </source>
</reference>
<feature type="non-terminal residue" evidence="2">
    <location>
        <position position="1"/>
    </location>
</feature>
<proteinExistence type="predicted"/>
<dbReference type="EMBL" id="HACG01000788">
    <property type="protein sequence ID" value="CEK47653.1"/>
    <property type="molecule type" value="Transcribed_RNA"/>
</dbReference>
<protein>
    <submittedName>
        <fullName evidence="2">Uncharacterized protein</fullName>
    </submittedName>
</protein>